<proteinExistence type="predicted"/>
<name>A0ABW2CV37_9ACTN</name>
<gene>
    <name evidence="1" type="ORF">ACFQKB_36830</name>
</gene>
<evidence type="ECO:0000313" key="2">
    <source>
        <dbReference type="Proteomes" id="UP001596380"/>
    </source>
</evidence>
<sequence length="164" mass="16777">MPEATTPPVPRRAVLGGTLALPLLAGCAAEADAPRGDVSTLVGAIASEQDLIASYEAARAAHASLARRIDPFLAHHREHLAVLRRHYVPGSGDRAGEGGRIPAPRAQQIPAEARAALARLREAETRAANARAADAGKADPGLAQLLASIGACEAGHAAALVRTS</sequence>
<dbReference type="RefSeq" id="WP_160819466.1">
    <property type="nucleotide sequence ID" value="NZ_JBHSXE010000001.1"/>
</dbReference>
<reference evidence="2" key="1">
    <citation type="journal article" date="2019" name="Int. J. Syst. Evol. Microbiol.">
        <title>The Global Catalogue of Microorganisms (GCM) 10K type strain sequencing project: providing services to taxonomists for standard genome sequencing and annotation.</title>
        <authorList>
            <consortium name="The Broad Institute Genomics Platform"/>
            <consortium name="The Broad Institute Genome Sequencing Center for Infectious Disease"/>
            <person name="Wu L."/>
            <person name="Ma J."/>
        </authorList>
    </citation>
    <scope>NUCLEOTIDE SEQUENCE [LARGE SCALE GENOMIC DNA]</scope>
    <source>
        <strain evidence="2">JCM 3369</strain>
    </source>
</reference>
<comment type="caution">
    <text evidence="1">The sequence shown here is derived from an EMBL/GenBank/DDBJ whole genome shotgun (WGS) entry which is preliminary data.</text>
</comment>
<protein>
    <recommendedName>
        <fullName evidence="3">Ferritin-like domain-containing protein</fullName>
    </recommendedName>
</protein>
<dbReference type="Proteomes" id="UP001596380">
    <property type="component" value="Unassembled WGS sequence"/>
</dbReference>
<evidence type="ECO:0000313" key="1">
    <source>
        <dbReference type="EMBL" id="MFC6885372.1"/>
    </source>
</evidence>
<organism evidence="1 2">
    <name type="scientific">Actinomadura yumaensis</name>
    <dbReference type="NCBI Taxonomy" id="111807"/>
    <lineage>
        <taxon>Bacteria</taxon>
        <taxon>Bacillati</taxon>
        <taxon>Actinomycetota</taxon>
        <taxon>Actinomycetes</taxon>
        <taxon>Streptosporangiales</taxon>
        <taxon>Thermomonosporaceae</taxon>
        <taxon>Actinomadura</taxon>
    </lineage>
</organism>
<keyword evidence="2" id="KW-1185">Reference proteome</keyword>
<accession>A0ABW2CV37</accession>
<dbReference type="EMBL" id="JBHSXS010000037">
    <property type="protein sequence ID" value="MFC6885372.1"/>
    <property type="molecule type" value="Genomic_DNA"/>
</dbReference>
<evidence type="ECO:0008006" key="3">
    <source>
        <dbReference type="Google" id="ProtNLM"/>
    </source>
</evidence>